<sequence length="186" mass="20028">MNLPEYSDYFAGGIAFEYSTENANSMATSAYPFTTYGPQNYGLGYFSPEDCTDAGTNCTYERFPNFEFLAEAYTSYDSSNEPTLDSYKVPANHVETSSCPKSSPILSDFTWEGDSTKGESCPSKKEARYQCPNLPAPNSGSLHLDEINSGSGTDSGTIKKSIATPSCGNVAVSFLISAFATLMLTS</sequence>
<organism evidence="5 6">
    <name type="scientific">Phytophthora lilii</name>
    <dbReference type="NCBI Taxonomy" id="2077276"/>
    <lineage>
        <taxon>Eukaryota</taxon>
        <taxon>Sar</taxon>
        <taxon>Stramenopiles</taxon>
        <taxon>Oomycota</taxon>
        <taxon>Peronosporomycetes</taxon>
        <taxon>Peronosporales</taxon>
        <taxon>Peronosporaceae</taxon>
        <taxon>Phytophthora</taxon>
    </lineage>
</organism>
<protein>
    <submittedName>
        <fullName evidence="5">Unnamed protein product</fullName>
    </submittedName>
</protein>
<evidence type="ECO:0000313" key="5">
    <source>
        <dbReference type="EMBL" id="GMF41745.1"/>
    </source>
</evidence>
<dbReference type="GO" id="GO:0034411">
    <property type="term" value="P:cell wall (1-&gt;3)-beta-D-glucan biosynthetic process"/>
    <property type="evidence" value="ECO:0007669"/>
    <property type="project" value="TreeGrafter"/>
</dbReference>
<evidence type="ECO:0000313" key="6">
    <source>
        <dbReference type="Proteomes" id="UP001165083"/>
    </source>
</evidence>
<keyword evidence="1" id="KW-0732">Signal</keyword>
<dbReference type="EMBL" id="BSXW01002296">
    <property type="protein sequence ID" value="GMF41745.1"/>
    <property type="molecule type" value="Genomic_DNA"/>
</dbReference>
<reference evidence="5" key="1">
    <citation type="submission" date="2023-04" db="EMBL/GenBank/DDBJ databases">
        <title>Phytophthora lilii NBRC 32176.</title>
        <authorList>
            <person name="Ichikawa N."/>
            <person name="Sato H."/>
            <person name="Tonouchi N."/>
        </authorList>
    </citation>
    <scope>NUCLEOTIDE SEQUENCE</scope>
    <source>
        <strain evidence="5">NBRC 32176</strain>
    </source>
</reference>
<dbReference type="GO" id="GO:0005886">
    <property type="term" value="C:plasma membrane"/>
    <property type="evidence" value="ECO:0007669"/>
    <property type="project" value="TreeGrafter"/>
</dbReference>
<evidence type="ECO:0000256" key="2">
    <source>
        <dbReference type="ARBA" id="ARBA00023157"/>
    </source>
</evidence>
<feature type="region of interest" description="Disordered" evidence="4">
    <location>
        <begin position="135"/>
        <end position="155"/>
    </location>
</feature>
<evidence type="ECO:0000256" key="3">
    <source>
        <dbReference type="ARBA" id="ARBA00023180"/>
    </source>
</evidence>
<dbReference type="OrthoDB" id="421038at2759"/>
<accession>A0A9W7CSW3</accession>
<dbReference type="GO" id="GO:0042124">
    <property type="term" value="F:1,3-beta-glucanosyltransferase activity"/>
    <property type="evidence" value="ECO:0007669"/>
    <property type="project" value="TreeGrafter"/>
</dbReference>
<dbReference type="PANTHER" id="PTHR31468:SF2">
    <property type="entry name" value="1,3-BETA-GLUCANOSYLTRANSFERASE GAS1"/>
    <property type="match status" value="1"/>
</dbReference>
<evidence type="ECO:0000256" key="4">
    <source>
        <dbReference type="SAM" id="MobiDB-lite"/>
    </source>
</evidence>
<keyword evidence="3" id="KW-0325">Glycoprotein</keyword>
<dbReference type="Proteomes" id="UP001165083">
    <property type="component" value="Unassembled WGS sequence"/>
</dbReference>
<dbReference type="InterPro" id="IPR004886">
    <property type="entry name" value="Glucanosyltransferase"/>
</dbReference>
<comment type="caution">
    <text evidence="5">The sequence shown here is derived from an EMBL/GenBank/DDBJ whole genome shotgun (WGS) entry which is preliminary data.</text>
</comment>
<gene>
    <name evidence="5" type="ORF">Plil01_001671900</name>
</gene>
<proteinExistence type="predicted"/>
<name>A0A9W7CSW3_9STRA</name>
<dbReference type="AlphaFoldDB" id="A0A9W7CSW3"/>
<dbReference type="PANTHER" id="PTHR31468">
    <property type="entry name" value="1,3-BETA-GLUCANOSYLTRANSFERASE GAS1"/>
    <property type="match status" value="1"/>
</dbReference>
<keyword evidence="6" id="KW-1185">Reference proteome</keyword>
<evidence type="ECO:0000256" key="1">
    <source>
        <dbReference type="ARBA" id="ARBA00022729"/>
    </source>
</evidence>
<keyword evidence="2" id="KW-1015">Disulfide bond</keyword>